<keyword evidence="7 9" id="KW-0472">Membrane</keyword>
<evidence type="ECO:0000256" key="3">
    <source>
        <dbReference type="ARBA" id="ARBA00022475"/>
    </source>
</evidence>
<dbReference type="Pfam" id="PF00876">
    <property type="entry name" value="Innexin"/>
    <property type="match status" value="1"/>
</dbReference>
<evidence type="ECO:0000313" key="10">
    <source>
        <dbReference type="EMBL" id="BAF45759.1"/>
    </source>
</evidence>
<evidence type="ECO:0000256" key="7">
    <source>
        <dbReference type="ARBA" id="ARBA00023136"/>
    </source>
</evidence>
<proteinExistence type="predicted"/>
<dbReference type="GO" id="GO:0007602">
    <property type="term" value="P:phototransduction"/>
    <property type="evidence" value="ECO:0007669"/>
    <property type="project" value="TreeGrafter"/>
</dbReference>
<dbReference type="PROSITE" id="PS51013">
    <property type="entry name" value="PANNEXIN"/>
    <property type="match status" value="1"/>
</dbReference>
<dbReference type="EMBL" id="AB291209">
    <property type="protein sequence ID" value="BAF45759.1"/>
    <property type="molecule type" value="Genomic_DNA"/>
</dbReference>
<dbReference type="KEGG" id="vg:5076399"/>
<feature type="transmembrane region" description="Helical" evidence="9">
    <location>
        <begin position="254"/>
        <end position="278"/>
    </location>
</feature>
<dbReference type="RefSeq" id="YP_001031350.1">
    <property type="nucleotide sequence ID" value="NC_008998.1"/>
</dbReference>
<organism evidence="10 11">
    <name type="scientific">Ichnoviriform fugitivi</name>
    <dbReference type="NCBI Taxonomy" id="265522"/>
    <lineage>
        <taxon>Viruses</taxon>
        <taxon>Viruses incertae sedis</taxon>
        <taxon>Polydnaviriformidae</taxon>
        <taxon>Ichnoviriform</taxon>
    </lineage>
</organism>
<keyword evidence="3" id="KW-1003">Cell membrane</keyword>
<dbReference type="GO" id="GO:0005243">
    <property type="term" value="F:gap junction channel activity"/>
    <property type="evidence" value="ECO:0007669"/>
    <property type="project" value="TreeGrafter"/>
</dbReference>
<evidence type="ECO:0000256" key="1">
    <source>
        <dbReference type="ARBA" id="ARBA00004651"/>
    </source>
</evidence>
<evidence type="ECO:0000256" key="2">
    <source>
        <dbReference type="ARBA" id="ARBA00022448"/>
    </source>
</evidence>
<feature type="transmembrane region" description="Helical" evidence="9">
    <location>
        <begin position="21"/>
        <end position="43"/>
    </location>
</feature>
<dbReference type="PANTHER" id="PTHR11893:SF41">
    <property type="entry name" value="INNEXIN INX2"/>
    <property type="match status" value="1"/>
</dbReference>
<comment type="subcellular location">
    <subcellularLocation>
        <location evidence="1">Cell membrane</location>
        <topology evidence="1">Multi-pass membrane protein</topology>
    </subcellularLocation>
</comment>
<keyword evidence="2" id="KW-0813">Transport</keyword>
<reference evidence="10 11" key="1">
    <citation type="journal article" date="2007" name="Virology">
        <title>Shared and species-specific features among ichnovirus genomes.</title>
        <authorList>
            <person name="Tanaka K."/>
            <person name="Lapointe R."/>
            <person name="Barney W.E."/>
            <person name="Makkay A.M."/>
            <person name="Stoltz D."/>
            <person name="Cusson M."/>
            <person name="Webb B.A."/>
        </authorList>
    </citation>
    <scope>NUCLEOTIDE SEQUENCE [LARGE SCALE GENOMIC DNA]</scope>
</reference>
<dbReference type="GO" id="GO:0034220">
    <property type="term" value="P:monoatomic ion transmembrane transport"/>
    <property type="evidence" value="ECO:0007669"/>
    <property type="project" value="UniProtKB-KW"/>
</dbReference>
<dbReference type="GO" id="GO:0005886">
    <property type="term" value="C:plasma membrane"/>
    <property type="evidence" value="ECO:0007669"/>
    <property type="project" value="UniProtKB-SubCell"/>
</dbReference>
<dbReference type="GeneID" id="5076399"/>
<name>A2Q0P4_9VIRU</name>
<protein>
    <submittedName>
        <fullName evidence="10">Viral innexin-g1.1</fullName>
    </submittedName>
</protein>
<evidence type="ECO:0000256" key="8">
    <source>
        <dbReference type="ARBA" id="ARBA00023303"/>
    </source>
</evidence>
<dbReference type="PANTHER" id="PTHR11893">
    <property type="entry name" value="INNEXIN"/>
    <property type="match status" value="1"/>
</dbReference>
<accession>A2Q0P4</accession>
<evidence type="ECO:0000256" key="6">
    <source>
        <dbReference type="ARBA" id="ARBA00023065"/>
    </source>
</evidence>
<evidence type="ECO:0000313" key="11">
    <source>
        <dbReference type="Proteomes" id="UP000204242"/>
    </source>
</evidence>
<evidence type="ECO:0000256" key="9">
    <source>
        <dbReference type="SAM" id="Phobius"/>
    </source>
</evidence>
<dbReference type="InterPro" id="IPR000990">
    <property type="entry name" value="Innexin"/>
</dbReference>
<keyword evidence="5 9" id="KW-1133">Transmembrane helix</keyword>
<keyword evidence="4 9" id="KW-0812">Transmembrane</keyword>
<dbReference type="Proteomes" id="UP000204242">
    <property type="component" value="Genome"/>
</dbReference>
<feature type="transmembrane region" description="Helical" evidence="9">
    <location>
        <begin position="98"/>
        <end position="120"/>
    </location>
</feature>
<evidence type="ECO:0000256" key="5">
    <source>
        <dbReference type="ARBA" id="ARBA00022989"/>
    </source>
</evidence>
<sequence length="345" mass="40666">MLHLMSALRGLVKPRSTHIDNIFFCFHYKFTVLFLLAFSILVASRQYFGEPIECEFDEYENGKLNNYCFVKATFVREQNTKDAEVGGKPTETVRYYGYYSWVFLTLFLQAVFFYVPHYLWKAWESGRVKALSHEIGCLTLDEDVVVKEAQRLSKYFFNNLHTHNGYFYKYFVCELLNMINIVGQIFFMNRFIGEGFQFYGIYILSMNHDDVEKLIGQLFPMKTICTYEKYSLTGRNDILEGICLLTHNPLNEKIYGFLWFWMHFVALMTLLSLLYRIATLSSSSYRLHILRLFSHIDDADMTQAAYKKLQIGDWFLLLLLEKNVNAQVFKALLLRLASYPDVSDW</sequence>
<evidence type="ECO:0000256" key="4">
    <source>
        <dbReference type="ARBA" id="ARBA00022692"/>
    </source>
</evidence>
<feature type="transmembrane region" description="Helical" evidence="9">
    <location>
        <begin position="167"/>
        <end position="187"/>
    </location>
</feature>
<keyword evidence="8" id="KW-0407">Ion channel</keyword>
<keyword evidence="6" id="KW-0406">Ion transport</keyword>
<dbReference type="PRINTS" id="PR01262">
    <property type="entry name" value="INNEXIN"/>
</dbReference>